<organism evidence="1">
    <name type="scientific">uncultured Gemmatimonadota bacterium</name>
    <dbReference type="NCBI Taxonomy" id="203437"/>
    <lineage>
        <taxon>Bacteria</taxon>
        <taxon>Pseudomonadati</taxon>
        <taxon>Gemmatimonadota</taxon>
        <taxon>environmental samples</taxon>
    </lineage>
</organism>
<protein>
    <submittedName>
        <fullName evidence="1">Uncharacterized protein</fullName>
    </submittedName>
</protein>
<proteinExistence type="predicted"/>
<name>A0A6J4K5U0_9BACT</name>
<gene>
    <name evidence="1" type="ORF">AVDCRST_MAG68-16</name>
</gene>
<sequence>MATEVCECVDVAGVRGGPSPPDPPLPITGEGGDFHAAARRYVSLCLCASV</sequence>
<evidence type="ECO:0000313" key="1">
    <source>
        <dbReference type="EMBL" id="CAA9296230.1"/>
    </source>
</evidence>
<dbReference type="EMBL" id="CADCTW010000003">
    <property type="protein sequence ID" value="CAA9296230.1"/>
    <property type="molecule type" value="Genomic_DNA"/>
</dbReference>
<reference evidence="1" key="1">
    <citation type="submission" date="2020-02" db="EMBL/GenBank/DDBJ databases">
        <authorList>
            <person name="Meier V. D."/>
        </authorList>
    </citation>
    <scope>NUCLEOTIDE SEQUENCE</scope>
    <source>
        <strain evidence="1">AVDCRST_MAG68</strain>
    </source>
</reference>
<dbReference type="AlphaFoldDB" id="A0A6J4K5U0"/>
<accession>A0A6J4K5U0</accession>